<evidence type="ECO:0000259" key="1">
    <source>
        <dbReference type="Pfam" id="PF05194"/>
    </source>
</evidence>
<dbReference type="AlphaFoldDB" id="A0A8J7MDQ4"/>
<evidence type="ECO:0000313" key="2">
    <source>
        <dbReference type="EMBL" id="MBK1790762.1"/>
    </source>
</evidence>
<sequence length="103" mass="11526">MELAYGLRTAAKHGDYFKGVDGSCYHIQQLAEEIIEVPMPQSLEMAAKVGWYLGNQHLAVEVRADKIILEYVHTLAKSLDRIGIPYQVTQGVFLCGMHSSHTH</sequence>
<keyword evidence="3" id="KW-1185">Reference proteome</keyword>
<dbReference type="Proteomes" id="UP000624703">
    <property type="component" value="Unassembled WGS sequence"/>
</dbReference>
<comment type="caution">
    <text evidence="2">The sequence shown here is derived from an EMBL/GenBank/DDBJ whole genome shotgun (WGS) entry which is preliminary data.</text>
</comment>
<organism evidence="2 3">
    <name type="scientific">Persicirhabdus sediminis</name>
    <dbReference type="NCBI Taxonomy" id="454144"/>
    <lineage>
        <taxon>Bacteria</taxon>
        <taxon>Pseudomonadati</taxon>
        <taxon>Verrucomicrobiota</taxon>
        <taxon>Verrucomicrobiia</taxon>
        <taxon>Verrucomicrobiales</taxon>
        <taxon>Verrucomicrobiaceae</taxon>
        <taxon>Persicirhabdus</taxon>
    </lineage>
</organism>
<dbReference type="Pfam" id="PF05194">
    <property type="entry name" value="UreE_C"/>
    <property type="match status" value="1"/>
</dbReference>
<dbReference type="Gene3D" id="3.30.70.790">
    <property type="entry name" value="UreE, C-terminal domain"/>
    <property type="match status" value="1"/>
</dbReference>
<reference evidence="2" key="1">
    <citation type="submission" date="2021-01" db="EMBL/GenBank/DDBJ databases">
        <title>Modified the classification status of verrucomicrobia.</title>
        <authorList>
            <person name="Feng X."/>
        </authorList>
    </citation>
    <scope>NUCLEOTIDE SEQUENCE</scope>
    <source>
        <strain evidence="2">_KCTC 22039</strain>
    </source>
</reference>
<feature type="domain" description="Urease accessory protein UreE C-terminal" evidence="1">
    <location>
        <begin position="32"/>
        <end position="93"/>
    </location>
</feature>
<dbReference type="InterPro" id="IPR007864">
    <property type="entry name" value="UreE_C_dom"/>
</dbReference>
<dbReference type="EMBL" id="JAENIM010000032">
    <property type="protein sequence ID" value="MBK1790762.1"/>
    <property type="molecule type" value="Genomic_DNA"/>
</dbReference>
<accession>A0A8J7MDQ4</accession>
<gene>
    <name evidence="2" type="ORF">JIN82_06295</name>
</gene>
<dbReference type="GO" id="GO:0016151">
    <property type="term" value="F:nickel cation binding"/>
    <property type="evidence" value="ECO:0007669"/>
    <property type="project" value="InterPro"/>
</dbReference>
<proteinExistence type="predicted"/>
<dbReference type="SUPFAM" id="SSF69737">
    <property type="entry name" value="Urease metallochaperone UreE, C-terminal domain"/>
    <property type="match status" value="1"/>
</dbReference>
<protein>
    <recommendedName>
        <fullName evidence="1">Urease accessory protein UreE C-terminal domain-containing protein</fullName>
    </recommendedName>
</protein>
<dbReference type="GO" id="GO:0065003">
    <property type="term" value="P:protein-containing complex assembly"/>
    <property type="evidence" value="ECO:0007669"/>
    <property type="project" value="InterPro"/>
</dbReference>
<name>A0A8J7MDQ4_9BACT</name>
<dbReference type="GO" id="GO:0019627">
    <property type="term" value="P:urea metabolic process"/>
    <property type="evidence" value="ECO:0007669"/>
    <property type="project" value="InterPro"/>
</dbReference>
<evidence type="ECO:0000313" key="3">
    <source>
        <dbReference type="Proteomes" id="UP000624703"/>
    </source>
</evidence>